<evidence type="ECO:0008006" key="3">
    <source>
        <dbReference type="Google" id="ProtNLM"/>
    </source>
</evidence>
<dbReference type="AlphaFoldDB" id="A0A2I0AHL2"/>
<dbReference type="InterPro" id="IPR007750">
    <property type="entry name" value="DUF674"/>
</dbReference>
<organism evidence="1 2">
    <name type="scientific">Apostasia shenzhenica</name>
    <dbReference type="NCBI Taxonomy" id="1088818"/>
    <lineage>
        <taxon>Eukaryota</taxon>
        <taxon>Viridiplantae</taxon>
        <taxon>Streptophyta</taxon>
        <taxon>Embryophyta</taxon>
        <taxon>Tracheophyta</taxon>
        <taxon>Spermatophyta</taxon>
        <taxon>Magnoliopsida</taxon>
        <taxon>Liliopsida</taxon>
        <taxon>Asparagales</taxon>
        <taxon>Orchidaceae</taxon>
        <taxon>Apostasioideae</taxon>
        <taxon>Apostasia</taxon>
    </lineage>
</organism>
<keyword evidence="2" id="KW-1185">Reference proteome</keyword>
<dbReference type="Pfam" id="PF05056">
    <property type="entry name" value="DUF674"/>
    <property type="match status" value="1"/>
</dbReference>
<dbReference type="OrthoDB" id="1277335at2759"/>
<evidence type="ECO:0000313" key="2">
    <source>
        <dbReference type="Proteomes" id="UP000236161"/>
    </source>
</evidence>
<protein>
    <recommendedName>
        <fullName evidence="3">DUF674 domain-containing protein</fullName>
    </recommendedName>
</protein>
<reference evidence="1 2" key="1">
    <citation type="journal article" date="2017" name="Nature">
        <title>The Apostasia genome and the evolution of orchids.</title>
        <authorList>
            <person name="Zhang G.Q."/>
            <person name="Liu K.W."/>
            <person name="Li Z."/>
            <person name="Lohaus R."/>
            <person name="Hsiao Y.Y."/>
            <person name="Niu S.C."/>
            <person name="Wang J.Y."/>
            <person name="Lin Y.C."/>
            <person name="Xu Q."/>
            <person name="Chen L.J."/>
            <person name="Yoshida K."/>
            <person name="Fujiwara S."/>
            <person name="Wang Z.W."/>
            <person name="Zhang Y.Q."/>
            <person name="Mitsuda N."/>
            <person name="Wang M."/>
            <person name="Liu G.H."/>
            <person name="Pecoraro L."/>
            <person name="Huang H.X."/>
            <person name="Xiao X.J."/>
            <person name="Lin M."/>
            <person name="Wu X.Y."/>
            <person name="Wu W.L."/>
            <person name="Chen Y.Y."/>
            <person name="Chang S.B."/>
            <person name="Sakamoto S."/>
            <person name="Ohme-Takagi M."/>
            <person name="Yagi M."/>
            <person name="Zeng S.J."/>
            <person name="Shen C.Y."/>
            <person name="Yeh C.M."/>
            <person name="Luo Y.B."/>
            <person name="Tsai W.C."/>
            <person name="Van de Peer Y."/>
            <person name="Liu Z.J."/>
        </authorList>
    </citation>
    <scope>NUCLEOTIDE SEQUENCE [LARGE SCALE GENOMIC DNA]</scope>
    <source>
        <strain evidence="2">cv. Shenzhen</strain>
        <tissue evidence="1">Stem</tissue>
    </source>
</reference>
<evidence type="ECO:0000313" key="1">
    <source>
        <dbReference type="EMBL" id="PKA55043.1"/>
    </source>
</evidence>
<dbReference type="Proteomes" id="UP000236161">
    <property type="component" value="Unassembled WGS sequence"/>
</dbReference>
<accession>A0A2I0AHL2</accession>
<gene>
    <name evidence="1" type="ORF">AXF42_Ash003680</name>
</gene>
<dbReference type="PANTHER" id="PTHR33103:SF27">
    <property type="entry name" value="OS04G0594700 PROTEIN"/>
    <property type="match status" value="1"/>
</dbReference>
<sequence>MAEELFTVRLMVDRSCNRVVFAESDGRFVDILMSFLTYPLATILRLTGNQVPFGSMNKLYESVASVDSRCLCSEACRSMLLDPIYLAAEECSRLPINIDEKHDLCCYICSDPDCDAEYLSFYANAQCSCGSSMAKKVRFSQSRGSTVKSEAGVFVVSSLGFMISDDLVVSQHSLVEICSLFARLGIEQGRNLEAMDVNLTADVITELLKRILVSDSPLTDVFLGEPKEKGKLMPLKNHSTHQIQARTSRTKPFSVKLMLNENGKKLVFAEADDEFVNLLVSYLTYPMGLVEKKLEGRSGIRCFDNLYRSIIESLASADCFKGVDLMNLLLNPELPRHLILEKNLLGFSLQRKEKFYICRTYDCDSDQVSTIGNAKCKGCKQISNRRLWAVNGSDGFMAQGRYMVRDDLVVKPLSSVMIVRDFLRQAHGGVQVMSVEIGQEEFAINVARSFQALALLRASVTSTQVLTDALMVGDNEIKSL</sequence>
<dbReference type="STRING" id="1088818.A0A2I0AHL2"/>
<proteinExistence type="predicted"/>
<dbReference type="EMBL" id="KZ451980">
    <property type="protein sequence ID" value="PKA55043.1"/>
    <property type="molecule type" value="Genomic_DNA"/>
</dbReference>
<name>A0A2I0AHL2_9ASPA</name>
<dbReference type="PANTHER" id="PTHR33103">
    <property type="entry name" value="OS01G0153900 PROTEIN"/>
    <property type="match status" value="1"/>
</dbReference>